<gene>
    <name evidence="3" type="ORF">B5V00_01410</name>
</gene>
<dbReference type="EMBL" id="NAAD01000001">
    <property type="protein sequence ID" value="ORJ63553.1"/>
    <property type="molecule type" value="Genomic_DNA"/>
</dbReference>
<dbReference type="Proteomes" id="UP000193136">
    <property type="component" value="Unassembled WGS sequence"/>
</dbReference>
<dbReference type="FunFam" id="1.10.3210.10:FF:000001">
    <property type="entry name" value="GTP pyrophosphokinase RelA"/>
    <property type="match status" value="1"/>
</dbReference>
<dbReference type="SMART" id="SM00471">
    <property type="entry name" value="HDc"/>
    <property type="match status" value="1"/>
</dbReference>
<dbReference type="InterPro" id="IPR007685">
    <property type="entry name" value="RelA_SpoT"/>
</dbReference>
<dbReference type="CDD" id="cd00077">
    <property type="entry name" value="HDc"/>
    <property type="match status" value="1"/>
</dbReference>
<reference evidence="3 4" key="1">
    <citation type="submission" date="2017-03" db="EMBL/GenBank/DDBJ databases">
        <title>Genome sequence of Geothermobacter sp. EPR-M, Deep-Sea Iron Reducer.</title>
        <authorList>
            <person name="Tully B."/>
            <person name="Savalia P."/>
            <person name="Abuyen K."/>
            <person name="Baughan C."/>
            <person name="Romero E."/>
            <person name="Ronkowski C."/>
            <person name="Torres B."/>
            <person name="Tremblay J."/>
            <person name="Trujillo A."/>
            <person name="Tyler M."/>
            <person name="Perez-Rodriguez I."/>
            <person name="Amend J."/>
        </authorList>
    </citation>
    <scope>NUCLEOTIDE SEQUENCE [LARGE SCALE GENOMIC DNA]</scope>
    <source>
        <strain evidence="3 4">EPR-M</strain>
    </source>
</reference>
<name>A0A1X0YEP3_9BACT</name>
<dbReference type="OrthoDB" id="9805041at2"/>
<proteinExistence type="inferred from homology"/>
<keyword evidence="4" id="KW-1185">Reference proteome</keyword>
<evidence type="ECO:0000313" key="3">
    <source>
        <dbReference type="EMBL" id="ORJ63553.1"/>
    </source>
</evidence>
<dbReference type="Pfam" id="PF13328">
    <property type="entry name" value="HD_4"/>
    <property type="match status" value="1"/>
</dbReference>
<dbReference type="InterPro" id="IPR012675">
    <property type="entry name" value="Beta-grasp_dom_sf"/>
</dbReference>
<dbReference type="Pfam" id="PF02824">
    <property type="entry name" value="TGS"/>
    <property type="match status" value="1"/>
</dbReference>
<dbReference type="Gene3D" id="1.10.3210.10">
    <property type="entry name" value="Hypothetical protein af1432"/>
    <property type="match status" value="1"/>
</dbReference>
<dbReference type="Gene3D" id="3.10.20.30">
    <property type="match status" value="1"/>
</dbReference>
<comment type="caution">
    <text evidence="3">The sequence shown here is derived from an EMBL/GenBank/DDBJ whole genome shotgun (WGS) entry which is preliminary data.</text>
</comment>
<dbReference type="SUPFAM" id="SSF81301">
    <property type="entry name" value="Nucleotidyltransferase"/>
    <property type="match status" value="1"/>
</dbReference>
<dbReference type="STRING" id="1969733.B5V00_01410"/>
<organism evidence="3 4">
    <name type="scientific">Geothermobacter hydrogeniphilus</name>
    <dbReference type="NCBI Taxonomy" id="1969733"/>
    <lineage>
        <taxon>Bacteria</taxon>
        <taxon>Pseudomonadati</taxon>
        <taxon>Thermodesulfobacteriota</taxon>
        <taxon>Desulfuromonadia</taxon>
        <taxon>Desulfuromonadales</taxon>
        <taxon>Geothermobacteraceae</taxon>
        <taxon>Geothermobacter</taxon>
    </lineage>
</organism>
<evidence type="ECO:0000313" key="4">
    <source>
        <dbReference type="Proteomes" id="UP000193136"/>
    </source>
</evidence>
<dbReference type="GO" id="GO:0015969">
    <property type="term" value="P:guanosine tetraphosphate metabolic process"/>
    <property type="evidence" value="ECO:0007669"/>
    <property type="project" value="InterPro"/>
</dbReference>
<keyword evidence="3" id="KW-0378">Hydrolase</keyword>
<dbReference type="Gene3D" id="3.30.460.10">
    <property type="entry name" value="Beta Polymerase, domain 2"/>
    <property type="match status" value="1"/>
</dbReference>
<evidence type="ECO:0000259" key="2">
    <source>
        <dbReference type="SMART" id="SM00471"/>
    </source>
</evidence>
<dbReference type="InterPro" id="IPR003607">
    <property type="entry name" value="HD/PDEase_dom"/>
</dbReference>
<dbReference type="PANTHER" id="PTHR43061:SF1">
    <property type="entry name" value="GTP DIPHOSPHOKINASE RSH1, CHLOROPLASTIC-RELATED"/>
    <property type="match status" value="1"/>
</dbReference>
<dbReference type="InterPro" id="IPR043519">
    <property type="entry name" value="NT_sf"/>
</dbReference>
<protein>
    <submittedName>
        <fullName evidence="3">Phosphohydrolase</fullName>
    </submittedName>
</protein>
<sequence length="489" mass="55608">MTGIPQHHPSAAPETHDRRREQRLVNEMMELLVTHFGGELSEEVLDQSIDDLQQAISIGRNCHRGQVRKSGEPYFFHPLRVAHLAARHWMDFPSVIAAILHDVVEDTPMTLDEVEAEFGGEVALLVNGLTKVEDKRLSKEDLKAETYRKQLLAAIEDVRVLCLKFWDRIDNMQTIGALKKGKQLRIAEETRAVYVPLAQHLGMGYVATRLDALALNVIYPARAERYRRALESIQERTAPALRKIRARIQNSLEHHKLNSLQRDRWRPFSIAAARLTARGLATTYTLEILVDRVMDAYLVLGLLHSLYPPIPGKLRDHLNAPSHHGYQALKTTVQAAEHRLRVEITTRKFARFNEAGVLAPGFEFQLANFKKLMRSLFEGESAVDTEGLRLASAQIRVYTPQGELRILPEGSSALDFAFDIHENLGLHAWRARINGKTRLLKARLMDGDQIAIERSDTPSVLPKWLEWAVTPKARNAIRRYLRSKVKKNS</sequence>
<evidence type="ECO:0000256" key="1">
    <source>
        <dbReference type="ARBA" id="ARBA00007476"/>
    </source>
</evidence>
<dbReference type="InterPro" id="IPR004095">
    <property type="entry name" value="TGS"/>
</dbReference>
<dbReference type="GO" id="GO:0016787">
    <property type="term" value="F:hydrolase activity"/>
    <property type="evidence" value="ECO:0007669"/>
    <property type="project" value="UniProtKB-KW"/>
</dbReference>
<dbReference type="SUPFAM" id="SSF81271">
    <property type="entry name" value="TGS-like"/>
    <property type="match status" value="1"/>
</dbReference>
<dbReference type="PANTHER" id="PTHR43061">
    <property type="entry name" value="GTP DIPHOSPHOKINASE RSH1, CHLOROPLASTIC-RELATED"/>
    <property type="match status" value="1"/>
</dbReference>
<comment type="similarity">
    <text evidence="1">Belongs to the RelA/SpoT family.</text>
</comment>
<dbReference type="RefSeq" id="WP_085008765.1">
    <property type="nucleotide sequence ID" value="NZ_NAAD01000001.1"/>
</dbReference>
<accession>A0A1X0YEP3</accession>
<dbReference type="Pfam" id="PF04607">
    <property type="entry name" value="RelA_SpoT"/>
    <property type="match status" value="1"/>
</dbReference>
<dbReference type="SUPFAM" id="SSF109604">
    <property type="entry name" value="HD-domain/PDEase-like"/>
    <property type="match status" value="1"/>
</dbReference>
<dbReference type="AlphaFoldDB" id="A0A1X0YEP3"/>
<feature type="domain" description="HD/PDEase" evidence="2">
    <location>
        <begin position="70"/>
        <end position="181"/>
    </location>
</feature>
<dbReference type="InterPro" id="IPR012676">
    <property type="entry name" value="TGS-like"/>
</dbReference>